<dbReference type="Pfam" id="PF13456">
    <property type="entry name" value="RVT_3"/>
    <property type="match status" value="1"/>
</dbReference>
<dbReference type="CDD" id="cd01647">
    <property type="entry name" value="RT_LTR"/>
    <property type="match status" value="1"/>
</dbReference>
<evidence type="ECO:0000313" key="3">
    <source>
        <dbReference type="Proteomes" id="UP001652660"/>
    </source>
</evidence>
<dbReference type="RefSeq" id="XP_071912133.1">
    <property type="nucleotide sequence ID" value="XM_072056032.1"/>
</dbReference>
<dbReference type="InterPro" id="IPR041577">
    <property type="entry name" value="RT_RNaseH_2"/>
</dbReference>
<dbReference type="CDD" id="cd09279">
    <property type="entry name" value="RNase_HI_like"/>
    <property type="match status" value="1"/>
</dbReference>
<dbReference type="GeneID" id="140009741"/>
<dbReference type="InterPro" id="IPR036397">
    <property type="entry name" value="RNaseH_sf"/>
</dbReference>
<name>A0ABM4UXW9_COFAR</name>
<dbReference type="SUPFAM" id="SSF56672">
    <property type="entry name" value="DNA/RNA polymerases"/>
    <property type="match status" value="1"/>
</dbReference>
<dbReference type="Gene3D" id="3.30.420.10">
    <property type="entry name" value="Ribonuclease H-like superfamily/Ribonuclease H"/>
    <property type="match status" value="1"/>
</dbReference>
<dbReference type="PROSITE" id="PS50879">
    <property type="entry name" value="RNASE_H_1"/>
    <property type="match status" value="1"/>
</dbReference>
<dbReference type="InterPro" id="IPR002156">
    <property type="entry name" value="RNaseH_domain"/>
</dbReference>
<dbReference type="Gene3D" id="3.10.10.10">
    <property type="entry name" value="HIV Type 1 Reverse Transcriptase, subunit A, domain 1"/>
    <property type="match status" value="1"/>
</dbReference>
<dbReference type="Proteomes" id="UP001652660">
    <property type="component" value="Chromosome 6e"/>
</dbReference>
<dbReference type="InterPro" id="IPR043128">
    <property type="entry name" value="Rev_trsase/Diguanyl_cyclase"/>
</dbReference>
<accession>A0ABM4UXW9</accession>
<dbReference type="Pfam" id="PF00078">
    <property type="entry name" value="RVT_1"/>
    <property type="match status" value="1"/>
</dbReference>
<gene>
    <name evidence="4" type="primary">LOC140009741</name>
</gene>
<proteinExistence type="predicted"/>
<evidence type="ECO:0000259" key="2">
    <source>
        <dbReference type="PROSITE" id="PS50879"/>
    </source>
</evidence>
<organism evidence="3 4">
    <name type="scientific">Coffea arabica</name>
    <name type="common">Arabian coffee</name>
    <dbReference type="NCBI Taxonomy" id="13443"/>
    <lineage>
        <taxon>Eukaryota</taxon>
        <taxon>Viridiplantae</taxon>
        <taxon>Streptophyta</taxon>
        <taxon>Embryophyta</taxon>
        <taxon>Tracheophyta</taxon>
        <taxon>Spermatophyta</taxon>
        <taxon>Magnoliopsida</taxon>
        <taxon>eudicotyledons</taxon>
        <taxon>Gunneridae</taxon>
        <taxon>Pentapetalae</taxon>
        <taxon>asterids</taxon>
        <taxon>lamiids</taxon>
        <taxon>Gentianales</taxon>
        <taxon>Rubiaceae</taxon>
        <taxon>Ixoroideae</taxon>
        <taxon>Gardenieae complex</taxon>
        <taxon>Bertiereae - Coffeeae clade</taxon>
        <taxon>Coffeeae</taxon>
        <taxon>Coffea</taxon>
    </lineage>
</organism>
<dbReference type="Gene3D" id="3.30.70.270">
    <property type="match status" value="2"/>
</dbReference>
<dbReference type="Pfam" id="PF17919">
    <property type="entry name" value="RT_RNaseH_2"/>
    <property type="match status" value="1"/>
</dbReference>
<dbReference type="SUPFAM" id="SSF53098">
    <property type="entry name" value="Ribonuclease H-like"/>
    <property type="match status" value="1"/>
</dbReference>
<evidence type="ECO:0000313" key="4">
    <source>
        <dbReference type="RefSeq" id="XP_071912133.1"/>
    </source>
</evidence>
<dbReference type="InterPro" id="IPR000477">
    <property type="entry name" value="RT_dom"/>
</dbReference>
<dbReference type="PANTHER" id="PTHR48475">
    <property type="entry name" value="RIBONUCLEASE H"/>
    <property type="match status" value="1"/>
</dbReference>
<reference evidence="4" key="1">
    <citation type="submission" date="2025-08" db="UniProtKB">
        <authorList>
            <consortium name="RefSeq"/>
        </authorList>
    </citation>
    <scope>IDENTIFICATION</scope>
    <source>
        <tissue evidence="4">Leaves</tissue>
    </source>
</reference>
<dbReference type="InterPro" id="IPR043502">
    <property type="entry name" value="DNA/RNA_pol_sf"/>
</dbReference>
<dbReference type="InterPro" id="IPR012337">
    <property type="entry name" value="RNaseH-like_sf"/>
</dbReference>
<sequence length="725" mass="81474">MGVITEVNPVAKGEVTNDEMIGWDRGVVADLLRFLGRREDLSETSPQVIGQESAHTRKNSSSRVRGTHGPPGGDGFANGDRRMPSSVVYSTYRLSFKLSTPSGITAVSSGVCAARECYLTILQAASSSTVETKIEGKRSSILSVDYIDSQQSGKPQRLEIGDKVEEVSLDPSNPDQTIRIGTGLPGPLKGEMVNLLKEYQDIFAWTTEQVVGVFHHLMLHELNVDPRAKPVKTPGVVNVYRFHDLNKACSKDCYPLPRIDALVDSTIGYEVLCFLDAFKGYHQIGMSEEDQEKMAFFTDQGIYYYTIIPFDLNNTGMTYQRLINRVFKSQIGRNVETYVDDILLKSKHTSAFLFDVREVLRDTRMMLNPKKCVFDVISKKFLGYLVSRRGIEANPNKVKAIQKMSSPSSPRDVQRLTGKLAAMNRFLSQSAAKVLPFFKVLKKTDKFSWTEMCQQAFEQIKEYLHYLPTLTSQQAGEMLYLYLSAAEEVVSAVLIQDNGTQVSVYYVSRVLRGAETRYTQAEKLMLGFIHIALRLKPYFLTHPIRVLADFLTELTFPVSEEATSASAEPQQWTLYVDGSSNGSSNNDGSGVGLLLEDSHEETCSYALRFDFFASNNEAEYKAVIAGLQLARRLGARRISVYSDSQLVACQVLGEYEARKETMQRYLSKIYQLAAYFESFEIQKIPRSQNKRTDALFRLTTTSFSVVHKTILVEVLAEPDYLEDKV</sequence>
<feature type="domain" description="RNase H type-1" evidence="2">
    <location>
        <begin position="568"/>
        <end position="701"/>
    </location>
</feature>
<feature type="region of interest" description="Disordered" evidence="1">
    <location>
        <begin position="43"/>
        <end position="82"/>
    </location>
</feature>
<protein>
    <recommendedName>
        <fullName evidence="2">RNase H type-1 domain-containing protein</fullName>
    </recommendedName>
</protein>
<evidence type="ECO:0000256" key="1">
    <source>
        <dbReference type="SAM" id="MobiDB-lite"/>
    </source>
</evidence>
<keyword evidence="3" id="KW-1185">Reference proteome</keyword>
<dbReference type="PANTHER" id="PTHR48475:SF2">
    <property type="entry name" value="RIBONUCLEASE H"/>
    <property type="match status" value="1"/>
</dbReference>